<dbReference type="InterPro" id="IPR008948">
    <property type="entry name" value="L-Aspartase-like"/>
</dbReference>
<dbReference type="InterPro" id="IPR024083">
    <property type="entry name" value="Fumarase/histidase_N"/>
</dbReference>
<keyword evidence="2" id="KW-1185">Reference proteome</keyword>
<dbReference type="RefSeq" id="WP_219799259.1">
    <property type="nucleotide sequence ID" value="NZ_CP080095.1"/>
</dbReference>
<protein>
    <submittedName>
        <fullName evidence="1">Aromatic amino acid ammonia-lyase</fullName>
    </submittedName>
</protein>
<dbReference type="PROSITE" id="PS00488">
    <property type="entry name" value="PAL_HISTIDASE"/>
    <property type="match status" value="1"/>
</dbReference>
<name>A0ABX8UMH7_9BURK</name>
<dbReference type="SUPFAM" id="SSF48557">
    <property type="entry name" value="L-aspartase-like"/>
    <property type="match status" value="1"/>
</dbReference>
<dbReference type="Pfam" id="PF00221">
    <property type="entry name" value="Lyase_aromatic"/>
    <property type="match status" value="1"/>
</dbReference>
<accession>A0ABX8UMH7</accession>
<dbReference type="Gene3D" id="1.20.200.10">
    <property type="entry name" value="Fumarase/aspartase (Central domain)"/>
    <property type="match status" value="1"/>
</dbReference>
<evidence type="ECO:0000313" key="2">
    <source>
        <dbReference type="Proteomes" id="UP000826462"/>
    </source>
</evidence>
<evidence type="ECO:0000313" key="1">
    <source>
        <dbReference type="EMBL" id="QYD69926.1"/>
    </source>
</evidence>
<dbReference type="InterPro" id="IPR022313">
    <property type="entry name" value="Phe/His_NH3-lyase_AS"/>
</dbReference>
<proteinExistence type="predicted"/>
<dbReference type="Proteomes" id="UP000826462">
    <property type="component" value="Chromosome 1"/>
</dbReference>
<dbReference type="EMBL" id="CP080095">
    <property type="protein sequence ID" value="QYD69926.1"/>
    <property type="molecule type" value="Genomic_DNA"/>
</dbReference>
<dbReference type="Gene3D" id="1.10.275.10">
    <property type="entry name" value="Fumarase/aspartase (N-terminal domain)"/>
    <property type="match status" value="1"/>
</dbReference>
<gene>
    <name evidence="1" type="ORF">KZJ38_06205</name>
</gene>
<dbReference type="CDD" id="cd00332">
    <property type="entry name" value="PAL-HAL"/>
    <property type="match status" value="1"/>
</dbReference>
<sequence length="552" mass="59213">MAEHDLSGDARTIDARATIKQRAAQQPVVIGGRRMAIEDVVAIAQRRAPVALSADPAWRARIERGAEFLRRHLAAGATVYGVNTGYGEACVVDVPMDLVNALPLQLTRYHGCGMGAYLDDAQTLAVIAARLNSLAYGLSGVRPILLERLADLINHRILPRIPSEGSVGASGDLTPLSYVAAAIVGERDVMFNDALREARGVWTELDRAPLTLAPKEGLALMNGTAVMTGLACLAFARADHLTRIATRLTALSTVALDGRAAHFDALIFEAKPHAGQAEAAAWIRADLAGRDDTPGHRLQDRYSIRCAPHVIGVARDALSWVRRDVENELNSANDNPLVDPDSERVLHGGNFYGGHIAFAMDSLKTAVANLADLMDRQLALLVDEKFNNGLPRNLSGATSSRAPINHGFKAVQISSSAWTAEALKLTMPASVFSRSTESHNQDKVSMGTIAARDCLRVIELTEQVAAAHTLAAVQALRLRVRDAAATLVPTPLASFADRVNAQSPFVDEDRALEMDLRALTAQIADGALVDAFADVRVGVPREEKTDADARTR</sequence>
<dbReference type="PANTHER" id="PTHR10362">
    <property type="entry name" value="HISTIDINE AMMONIA-LYASE"/>
    <property type="match status" value="1"/>
</dbReference>
<dbReference type="InterPro" id="IPR001106">
    <property type="entry name" value="Aromatic_Lyase"/>
</dbReference>
<reference evidence="1 2" key="1">
    <citation type="submission" date="2021-07" db="EMBL/GenBank/DDBJ databases">
        <title>Paraburkholderia edwinii protects Aspergillus sp. from phenazines by acting as a toxin sponge.</title>
        <authorList>
            <person name="Dahlstrom K.M."/>
            <person name="Newman D.K."/>
        </authorList>
    </citation>
    <scope>NUCLEOTIDE SEQUENCE [LARGE SCALE GENOMIC DNA]</scope>
    <source>
        <strain evidence="1 2">Pe01</strain>
    </source>
</reference>
<organism evidence="1 2">
    <name type="scientific">Paraburkholderia edwinii</name>
    <dbReference type="NCBI Taxonomy" id="2861782"/>
    <lineage>
        <taxon>Bacteria</taxon>
        <taxon>Pseudomonadati</taxon>
        <taxon>Pseudomonadota</taxon>
        <taxon>Betaproteobacteria</taxon>
        <taxon>Burkholderiales</taxon>
        <taxon>Burkholderiaceae</taxon>
        <taxon>Paraburkholderia</taxon>
    </lineage>
</organism>